<feature type="region of interest" description="Disordered" evidence="7">
    <location>
        <begin position="141"/>
        <end position="166"/>
    </location>
</feature>
<keyword evidence="4" id="KW-0963">Cytoplasm</keyword>
<accession>A0AA35IWD0</accession>
<dbReference type="AlphaFoldDB" id="A0AA35IWD0"/>
<evidence type="ECO:0000256" key="1">
    <source>
        <dbReference type="ARBA" id="ARBA00004123"/>
    </source>
</evidence>
<feature type="region of interest" description="Disordered" evidence="7">
    <location>
        <begin position="408"/>
        <end position="506"/>
    </location>
</feature>
<feature type="region of interest" description="Disordered" evidence="7">
    <location>
        <begin position="574"/>
        <end position="595"/>
    </location>
</feature>
<feature type="compositionally biased region" description="Polar residues" evidence="7">
    <location>
        <begin position="147"/>
        <end position="165"/>
    </location>
</feature>
<dbReference type="RefSeq" id="XP_056080509.1">
    <property type="nucleotide sequence ID" value="XM_056224097.1"/>
</dbReference>
<name>A0AA35IWD0_SACMI</name>
<feature type="region of interest" description="Disordered" evidence="7">
    <location>
        <begin position="536"/>
        <end position="559"/>
    </location>
</feature>
<evidence type="ECO:0000256" key="2">
    <source>
        <dbReference type="ARBA" id="ARBA00004186"/>
    </source>
</evidence>
<evidence type="ECO:0000313" key="9">
    <source>
        <dbReference type="EMBL" id="CAI4037392.1"/>
    </source>
</evidence>
<feature type="compositionally biased region" description="Polar residues" evidence="7">
    <location>
        <begin position="459"/>
        <end position="476"/>
    </location>
</feature>
<feature type="domain" description="Inner centromere protein ARK-binding" evidence="8">
    <location>
        <begin position="631"/>
        <end position="681"/>
    </location>
</feature>
<dbReference type="GO" id="GO:0005819">
    <property type="term" value="C:spindle"/>
    <property type="evidence" value="ECO:0007669"/>
    <property type="project" value="UniProtKB-SubCell"/>
</dbReference>
<protein>
    <recommendedName>
        <fullName evidence="8">Inner centromere protein ARK-binding domain-containing protein</fullName>
    </recommendedName>
</protein>
<dbReference type="Pfam" id="PF03941">
    <property type="entry name" value="INCENP_ARK-bind"/>
    <property type="match status" value="1"/>
</dbReference>
<keyword evidence="10" id="KW-1185">Reference proteome</keyword>
<evidence type="ECO:0000256" key="4">
    <source>
        <dbReference type="ARBA" id="ARBA00022490"/>
    </source>
</evidence>
<dbReference type="GeneID" id="80916605"/>
<keyword evidence="5" id="KW-0206">Cytoskeleton</keyword>
<reference evidence="9" key="1">
    <citation type="submission" date="2022-10" db="EMBL/GenBank/DDBJ databases">
        <authorList>
            <person name="Byrne P K."/>
        </authorList>
    </citation>
    <scope>NUCLEOTIDE SEQUENCE</scope>
    <source>
        <strain evidence="9">IFO1815</strain>
    </source>
</reference>
<organism evidence="9 10">
    <name type="scientific">Saccharomyces mikatae IFO 1815</name>
    <dbReference type="NCBI Taxonomy" id="226126"/>
    <lineage>
        <taxon>Eukaryota</taxon>
        <taxon>Fungi</taxon>
        <taxon>Dikarya</taxon>
        <taxon>Ascomycota</taxon>
        <taxon>Saccharomycotina</taxon>
        <taxon>Saccharomycetes</taxon>
        <taxon>Saccharomycetales</taxon>
        <taxon>Saccharomycetaceae</taxon>
        <taxon>Saccharomyces</taxon>
    </lineage>
</organism>
<dbReference type="Proteomes" id="UP001161438">
    <property type="component" value="Chromosome 2"/>
</dbReference>
<evidence type="ECO:0000259" key="8">
    <source>
        <dbReference type="Pfam" id="PF03941"/>
    </source>
</evidence>
<evidence type="ECO:0000313" key="10">
    <source>
        <dbReference type="Proteomes" id="UP001161438"/>
    </source>
</evidence>
<evidence type="ECO:0000256" key="3">
    <source>
        <dbReference type="ARBA" id="ARBA00010042"/>
    </source>
</evidence>
<comment type="subcellular location">
    <subcellularLocation>
        <location evidence="2">Cytoplasm</location>
        <location evidence="2">Cytoskeleton</location>
        <location evidence="2">Spindle</location>
    </subcellularLocation>
    <subcellularLocation>
        <location evidence="1">Nucleus</location>
    </subcellularLocation>
</comment>
<dbReference type="GO" id="GO:0005634">
    <property type="term" value="C:nucleus"/>
    <property type="evidence" value="ECO:0007669"/>
    <property type="project" value="UniProtKB-SubCell"/>
</dbReference>
<dbReference type="EMBL" id="OX365758">
    <property type="protein sequence ID" value="CAI4037392.1"/>
    <property type="molecule type" value="Genomic_DNA"/>
</dbReference>
<gene>
    <name evidence="9" type="primary">SMKI02G2670</name>
    <name evidence="9" type="ORF">SMKI_02G2670</name>
</gene>
<evidence type="ECO:0000256" key="7">
    <source>
        <dbReference type="SAM" id="MobiDB-lite"/>
    </source>
</evidence>
<dbReference type="InterPro" id="IPR005635">
    <property type="entry name" value="Inner_centromere_prot_ARK-bd"/>
</dbReference>
<keyword evidence="6" id="KW-0539">Nucleus</keyword>
<sequence>MDWAIKAARKKTQRKPGSTRSIIETLDDLNNITTDAHIEVNHRLQESSEWLRNNVYMNKLKYEDKDAEECLISPENTHNKMNVEFGNVKEEHELSKSQNGTAKDIIKTPRNALHNDKSITPKSLRRKGVTEEMNKFSIHDTHRSPIEPTNNIKSNVTDSDKSSPWSPYKVEKILRESSKASESPFNVKRVGNQTWAAKEEISNEPIFHASKKVEASKGRSLLTSETVRSQRRSNMFVPLPNKDPLIVQHIPPIKSSGSIAKLRIAKGSPTSLRKKSVLNSPAVRATENNDTVESTKASSVFDRLSSIPTKSFENKISRGNAGHKYSSSSIDLTGSPMRKVSQNIKTINSTDTDMQETLRDIFSVKSKIIKTSPKVKHSRKSSIPRFDKTSLKLTMHKKLAIITEQKNQHKQFNVAHKTESRARSTSPMRININSNSPSSKHPKSRYQSPVRGYLRPTKASISPNKNKNLLASSQTPHRLRANEKSLKKLSPNIADTSKPESRKSKSYRLTNLQLLPPAEAERGDLKKKFDKRLSGIMRSQQEHHRRKQEKQKRMSHLEQDLKKQASFNNDYKDTRLKESLPPFDNRMRDPNHKSTTFNTENVLATINTVDHREIIGNVTPKVTSVNDSLPEINTDSEDEASVTLAAWAKSPYLQEQLIRQQDINPQTIFGPIPPLHTDEIFPNPRLNRLKSRQIIPKRP</sequence>
<evidence type="ECO:0000256" key="5">
    <source>
        <dbReference type="ARBA" id="ARBA00023212"/>
    </source>
</evidence>
<evidence type="ECO:0000256" key="6">
    <source>
        <dbReference type="ARBA" id="ARBA00023242"/>
    </source>
</evidence>
<proteinExistence type="inferred from homology"/>
<comment type="similarity">
    <text evidence="3">Belongs to the INCENP family.</text>
</comment>
<feature type="compositionally biased region" description="Low complexity" evidence="7">
    <location>
        <begin position="426"/>
        <end position="439"/>
    </location>
</feature>